<sequence>MNNINKVLYSLIDSPIHNLCDNNGKNEATLTCELIRPFININCSQCPLCNTFPTTRESIDKMRIKYNE</sequence>
<proteinExistence type="predicted"/>
<evidence type="ECO:0000313" key="1">
    <source>
        <dbReference type="EMBL" id="ADU79157.1"/>
    </source>
</evidence>
<reference evidence="1 2" key="1">
    <citation type="submission" date="2010-11" db="EMBL/GenBank/DDBJ databases">
        <title>Complete nucleotide sequence of the bacteriophage EcP1, a new member of the N4-like viruses.</title>
        <authorList>
            <person name="Zhu J."/>
            <person name="Rao X."/>
            <person name="Tan Y."/>
            <person name="Hu Z."/>
            <person name="Xiong K."/>
            <person name="Chen Z."/>
            <person name="Li S."/>
            <person name="Yang J."/>
            <person name="Jin X."/>
            <person name="Chen Y."/>
            <person name="Hu F."/>
        </authorList>
    </citation>
    <scope>NUCLEOTIDE SEQUENCE [LARGE SCALE GENOMIC DNA]</scope>
</reference>
<accession>E9NID1</accession>
<dbReference type="Proteomes" id="UP000007263">
    <property type="component" value="Segment"/>
</dbReference>
<dbReference type="EMBL" id="HQ641380">
    <property type="protein sequence ID" value="ADU79157.1"/>
    <property type="molecule type" value="Genomic_DNA"/>
</dbReference>
<protein>
    <submittedName>
        <fullName evidence="1">Uncharacterized protein</fullName>
    </submittedName>
</protein>
<gene>
    <name evidence="1" type="ORF">EcP1_gp06</name>
</gene>
<dbReference type="KEGG" id="vg:14006785"/>
<evidence type="ECO:0000313" key="2">
    <source>
        <dbReference type="Proteomes" id="UP000007263"/>
    </source>
</evidence>
<dbReference type="RefSeq" id="YP_007003129.1">
    <property type="nucleotide sequence ID" value="NC_019485.1"/>
</dbReference>
<name>E9NID1_9CAUD</name>
<dbReference type="GeneID" id="14006785"/>
<organism evidence="1 2">
    <name type="scientific">Enterobacter phage EcP1</name>
    <dbReference type="NCBI Taxonomy" id="942016"/>
    <lineage>
        <taxon>Viruses</taxon>
        <taxon>Duplodnaviria</taxon>
        <taxon>Heunggongvirae</taxon>
        <taxon>Uroviricota</taxon>
        <taxon>Caudoviricetes</taxon>
        <taxon>Schitoviridae</taxon>
        <taxon>Eceepunavirus</taxon>
        <taxon>Eceepunavirus EcP1</taxon>
    </lineage>
</organism>
<keyword evidence="2" id="KW-1185">Reference proteome</keyword>